<dbReference type="Gene3D" id="3.40.50.300">
    <property type="entry name" value="P-loop containing nucleotide triphosphate hydrolases"/>
    <property type="match status" value="1"/>
</dbReference>
<sequence>MHLIDLVPNLKFLLRCENFLQEPDSSFEEVLREVEHLIVNKSINIHHYFLCQFPDCFALNLSIPEQKAVKEVQAHGAKHPDKMKEGGQSDEADSTRTQRRHAIYAQSVKGSLNFFKERNRLVVVDVSCGIGDLIWHRVSDFFGQDLELVPDKTVNTVIVFAFGKFNLDISQDV</sequence>
<feature type="region of interest" description="Disordered" evidence="1">
    <location>
        <begin position="72"/>
        <end position="96"/>
    </location>
</feature>
<feature type="compositionally biased region" description="Basic and acidic residues" evidence="1">
    <location>
        <begin position="72"/>
        <end position="87"/>
    </location>
</feature>
<dbReference type="OrthoDB" id="5829348at2759"/>
<dbReference type="AlphaFoldDB" id="A0A2G8JL16"/>
<organism evidence="2 3">
    <name type="scientific">Stichopus japonicus</name>
    <name type="common">Sea cucumber</name>
    <dbReference type="NCBI Taxonomy" id="307972"/>
    <lineage>
        <taxon>Eukaryota</taxon>
        <taxon>Metazoa</taxon>
        <taxon>Echinodermata</taxon>
        <taxon>Eleutherozoa</taxon>
        <taxon>Echinozoa</taxon>
        <taxon>Holothuroidea</taxon>
        <taxon>Aspidochirotacea</taxon>
        <taxon>Aspidochirotida</taxon>
        <taxon>Stichopodidae</taxon>
        <taxon>Apostichopus</taxon>
    </lineage>
</organism>
<evidence type="ECO:0000256" key="1">
    <source>
        <dbReference type="SAM" id="MobiDB-lite"/>
    </source>
</evidence>
<comment type="caution">
    <text evidence="2">The sequence shown here is derived from an EMBL/GenBank/DDBJ whole genome shotgun (WGS) entry which is preliminary data.</text>
</comment>
<proteinExistence type="predicted"/>
<dbReference type="InterPro" id="IPR027417">
    <property type="entry name" value="P-loop_NTPase"/>
</dbReference>
<protein>
    <submittedName>
        <fullName evidence="2">Uncharacterized protein</fullName>
    </submittedName>
</protein>
<dbReference type="EMBL" id="MRZV01001677">
    <property type="protein sequence ID" value="PIK36433.1"/>
    <property type="molecule type" value="Genomic_DNA"/>
</dbReference>
<gene>
    <name evidence="2" type="ORF">BSL78_26738</name>
</gene>
<keyword evidence="3" id="KW-1185">Reference proteome</keyword>
<reference evidence="2 3" key="1">
    <citation type="journal article" date="2017" name="PLoS Biol.">
        <title>The sea cucumber genome provides insights into morphological evolution and visceral regeneration.</title>
        <authorList>
            <person name="Zhang X."/>
            <person name="Sun L."/>
            <person name="Yuan J."/>
            <person name="Sun Y."/>
            <person name="Gao Y."/>
            <person name="Zhang L."/>
            <person name="Li S."/>
            <person name="Dai H."/>
            <person name="Hamel J.F."/>
            <person name="Liu C."/>
            <person name="Yu Y."/>
            <person name="Liu S."/>
            <person name="Lin W."/>
            <person name="Guo K."/>
            <person name="Jin S."/>
            <person name="Xu P."/>
            <person name="Storey K.B."/>
            <person name="Huan P."/>
            <person name="Zhang T."/>
            <person name="Zhou Y."/>
            <person name="Zhang J."/>
            <person name="Lin C."/>
            <person name="Li X."/>
            <person name="Xing L."/>
            <person name="Huo D."/>
            <person name="Sun M."/>
            <person name="Wang L."/>
            <person name="Mercier A."/>
            <person name="Li F."/>
            <person name="Yang H."/>
            <person name="Xiang J."/>
        </authorList>
    </citation>
    <scope>NUCLEOTIDE SEQUENCE [LARGE SCALE GENOMIC DNA]</scope>
    <source>
        <strain evidence="2">Shaxun</strain>
        <tissue evidence="2">Muscle</tissue>
    </source>
</reference>
<name>A0A2G8JL16_STIJA</name>
<evidence type="ECO:0000313" key="2">
    <source>
        <dbReference type="EMBL" id="PIK36433.1"/>
    </source>
</evidence>
<dbReference type="STRING" id="307972.A0A2G8JL16"/>
<accession>A0A2G8JL16</accession>
<dbReference type="Proteomes" id="UP000230750">
    <property type="component" value="Unassembled WGS sequence"/>
</dbReference>
<evidence type="ECO:0000313" key="3">
    <source>
        <dbReference type="Proteomes" id="UP000230750"/>
    </source>
</evidence>